<feature type="site" description="Interaction with substrate tRNA" evidence="10">
    <location>
        <position position="107"/>
    </location>
</feature>
<feature type="binding site" evidence="10">
    <location>
        <begin position="13"/>
        <end position="18"/>
    </location>
    <ligand>
        <name>substrate</name>
    </ligand>
</feature>
<evidence type="ECO:0000256" key="8">
    <source>
        <dbReference type="ARBA" id="ARBA00022842"/>
    </source>
</evidence>
<evidence type="ECO:0000313" key="13">
    <source>
        <dbReference type="Proteomes" id="UP000008229"/>
    </source>
</evidence>
<dbReference type="CDD" id="cd02019">
    <property type="entry name" value="NK"/>
    <property type="match status" value="1"/>
</dbReference>
<dbReference type="HOGENOM" id="CLU_032616_0_1_11"/>
<keyword evidence="6 10" id="KW-0547">Nucleotide-binding</keyword>
<comment type="function">
    <text evidence="2 10">Catalyzes the transfer of a dimethylallyl group onto the adenine at position 37 in tRNAs that read codons beginning with uridine, leading to the formation of N6-(dimethylallyl)adenosine (i(6)A).</text>
</comment>
<dbReference type="RefSeq" id="WP_012934724.1">
    <property type="nucleotide sequence ID" value="NC_013739.1"/>
</dbReference>
<dbReference type="STRING" id="469383.Cwoe_3255"/>
<dbReference type="InterPro" id="IPR003593">
    <property type="entry name" value="AAA+_ATPase"/>
</dbReference>
<proteinExistence type="inferred from homology"/>
<evidence type="ECO:0000256" key="7">
    <source>
        <dbReference type="ARBA" id="ARBA00022840"/>
    </source>
</evidence>
<evidence type="ECO:0000256" key="4">
    <source>
        <dbReference type="ARBA" id="ARBA00022679"/>
    </source>
</evidence>
<keyword evidence="13" id="KW-1185">Reference proteome</keyword>
<evidence type="ECO:0000256" key="1">
    <source>
        <dbReference type="ARBA" id="ARBA00001946"/>
    </source>
</evidence>
<dbReference type="eggNOG" id="COG0324">
    <property type="taxonomic scope" value="Bacteria"/>
</dbReference>
<dbReference type="GO" id="GO:0052381">
    <property type="term" value="F:tRNA dimethylallyltransferase activity"/>
    <property type="evidence" value="ECO:0007669"/>
    <property type="project" value="UniProtKB-UniRule"/>
</dbReference>
<dbReference type="HAMAP" id="MF_00185">
    <property type="entry name" value="IPP_trans"/>
    <property type="match status" value="1"/>
</dbReference>
<dbReference type="SMART" id="SM00382">
    <property type="entry name" value="AAA"/>
    <property type="match status" value="1"/>
</dbReference>
<comment type="caution">
    <text evidence="10">Lacks conserved residue(s) required for the propagation of feature annotation.</text>
</comment>
<gene>
    <name evidence="10" type="primary">miaA</name>
    <name evidence="12" type="ordered locus">Cwoe_3255</name>
</gene>
<dbReference type="PANTHER" id="PTHR11088">
    <property type="entry name" value="TRNA DIMETHYLALLYLTRANSFERASE"/>
    <property type="match status" value="1"/>
</dbReference>
<dbReference type="EMBL" id="CP001854">
    <property type="protein sequence ID" value="ADB51673.1"/>
    <property type="molecule type" value="Genomic_DNA"/>
</dbReference>
<dbReference type="OrthoDB" id="9776390at2"/>
<dbReference type="Gene3D" id="1.10.20.140">
    <property type="match status" value="1"/>
</dbReference>
<evidence type="ECO:0000256" key="9">
    <source>
        <dbReference type="ARBA" id="ARBA00049563"/>
    </source>
</evidence>
<dbReference type="Pfam" id="PF01715">
    <property type="entry name" value="IPPT"/>
    <property type="match status" value="1"/>
</dbReference>
<feature type="site" description="Interaction with substrate tRNA" evidence="10">
    <location>
        <position position="129"/>
    </location>
</feature>
<evidence type="ECO:0000256" key="2">
    <source>
        <dbReference type="ARBA" id="ARBA00003213"/>
    </source>
</evidence>
<accession>D3FE57</accession>
<organism evidence="12 13">
    <name type="scientific">Conexibacter woesei (strain DSM 14684 / CCUG 47730 / CIP 108061 / JCM 11494 / NBRC 100937 / ID131577)</name>
    <dbReference type="NCBI Taxonomy" id="469383"/>
    <lineage>
        <taxon>Bacteria</taxon>
        <taxon>Bacillati</taxon>
        <taxon>Actinomycetota</taxon>
        <taxon>Thermoleophilia</taxon>
        <taxon>Solirubrobacterales</taxon>
        <taxon>Conexibacteraceae</taxon>
        <taxon>Conexibacter</taxon>
    </lineage>
</organism>
<comment type="similarity">
    <text evidence="3 10">Belongs to the IPP transferase family.</text>
</comment>
<dbReference type="GO" id="GO:0005524">
    <property type="term" value="F:ATP binding"/>
    <property type="evidence" value="ECO:0007669"/>
    <property type="project" value="UniProtKB-UniRule"/>
</dbReference>
<dbReference type="InterPro" id="IPR027417">
    <property type="entry name" value="P-loop_NTPase"/>
</dbReference>
<reference evidence="13" key="2">
    <citation type="submission" date="2010-01" db="EMBL/GenBank/DDBJ databases">
        <title>The complete genome of Conexibacter woesei DSM 14684.</title>
        <authorList>
            <consortium name="US DOE Joint Genome Institute (JGI-PGF)"/>
            <person name="Lucas S."/>
            <person name="Copeland A."/>
            <person name="Lapidus A."/>
            <person name="Glavina del Rio T."/>
            <person name="Dalin E."/>
            <person name="Tice H."/>
            <person name="Bruce D."/>
            <person name="Goodwin L."/>
            <person name="Pitluck S."/>
            <person name="Kyrpides N."/>
            <person name="Mavromatis K."/>
            <person name="Ivanova N."/>
            <person name="Mikhailova N."/>
            <person name="Chertkov O."/>
            <person name="Brettin T."/>
            <person name="Detter J.C."/>
            <person name="Han C."/>
            <person name="Larimer F."/>
            <person name="Land M."/>
            <person name="Hauser L."/>
            <person name="Markowitz V."/>
            <person name="Cheng J.-F."/>
            <person name="Hugenholtz P."/>
            <person name="Woyke T."/>
            <person name="Wu D."/>
            <person name="Pukall R."/>
            <person name="Steenblock K."/>
            <person name="Schneider S."/>
            <person name="Klenk H.-P."/>
            <person name="Eisen J.A."/>
        </authorList>
    </citation>
    <scope>NUCLEOTIDE SEQUENCE [LARGE SCALE GENOMIC DNA]</scope>
    <source>
        <strain evidence="13">DSM 14684 / CIP 108061 / JCM 11494 / NBRC 100937 / ID131577</strain>
    </source>
</reference>
<feature type="domain" description="AAA+ ATPase" evidence="11">
    <location>
        <begin position="3"/>
        <end position="306"/>
    </location>
</feature>
<dbReference type="Proteomes" id="UP000008229">
    <property type="component" value="Chromosome"/>
</dbReference>
<evidence type="ECO:0000259" key="11">
    <source>
        <dbReference type="SMART" id="SM00382"/>
    </source>
</evidence>
<reference evidence="12 13" key="1">
    <citation type="journal article" date="2010" name="Stand. Genomic Sci.">
        <title>Complete genome sequence of Conexibacter woesei type strain (ID131577).</title>
        <authorList>
            <person name="Pukall R."/>
            <person name="Lapidus A."/>
            <person name="Glavina Del Rio T."/>
            <person name="Copeland A."/>
            <person name="Tice H."/>
            <person name="Cheng J.-F."/>
            <person name="Lucas S."/>
            <person name="Chen F."/>
            <person name="Nolan M."/>
            <person name="Bruce D."/>
            <person name="Goodwin L."/>
            <person name="Pitluck S."/>
            <person name="Mavromatis K."/>
            <person name="Ivanova N."/>
            <person name="Ovchinnikova G."/>
            <person name="Pati A."/>
            <person name="Chen A."/>
            <person name="Palaniappan K."/>
            <person name="Land M."/>
            <person name="Hauser L."/>
            <person name="Chang Y.-J."/>
            <person name="Jeffries C.D."/>
            <person name="Chain P."/>
            <person name="Meincke L."/>
            <person name="Sims D."/>
            <person name="Brettin T."/>
            <person name="Detter J.C."/>
            <person name="Rohde M."/>
            <person name="Goeker M."/>
            <person name="Bristow J."/>
            <person name="Eisen J.A."/>
            <person name="Markowitz V."/>
            <person name="Kyrpides N.C."/>
            <person name="Klenk H.-P."/>
            <person name="Hugenholtz P."/>
        </authorList>
    </citation>
    <scope>NUCLEOTIDE SEQUENCE [LARGE SCALE GENOMIC DNA]</scope>
    <source>
        <strain evidence="13">DSM 14684 / CIP 108061 / JCM 11494 / NBRC 100937 / ID131577</strain>
    </source>
</reference>
<evidence type="ECO:0000256" key="10">
    <source>
        <dbReference type="HAMAP-Rule" id="MF_00185"/>
    </source>
</evidence>
<evidence type="ECO:0000256" key="5">
    <source>
        <dbReference type="ARBA" id="ARBA00022694"/>
    </source>
</evidence>
<dbReference type="EC" id="2.5.1.75" evidence="10"/>
<dbReference type="PANTHER" id="PTHR11088:SF60">
    <property type="entry name" value="TRNA DIMETHYLALLYLTRANSFERASE"/>
    <property type="match status" value="1"/>
</dbReference>
<dbReference type="GO" id="GO:0006400">
    <property type="term" value="P:tRNA modification"/>
    <property type="evidence" value="ECO:0007669"/>
    <property type="project" value="TreeGrafter"/>
</dbReference>
<evidence type="ECO:0000256" key="6">
    <source>
        <dbReference type="ARBA" id="ARBA00022741"/>
    </source>
</evidence>
<evidence type="ECO:0000256" key="3">
    <source>
        <dbReference type="ARBA" id="ARBA00005842"/>
    </source>
</evidence>
<evidence type="ECO:0000313" key="12">
    <source>
        <dbReference type="EMBL" id="ADB51673.1"/>
    </source>
</evidence>
<dbReference type="NCBIfam" id="TIGR00174">
    <property type="entry name" value="miaA"/>
    <property type="match status" value="1"/>
</dbReference>
<feature type="region of interest" description="Interaction with substrate tRNA" evidence="10">
    <location>
        <begin position="165"/>
        <end position="169"/>
    </location>
</feature>
<dbReference type="InterPro" id="IPR039657">
    <property type="entry name" value="Dimethylallyltransferase"/>
</dbReference>
<sequence>MGLASVIALFGPTGIGKTAVAVALARRLRAGGEDPVAISADALQVYAGLEVLTGAADAAERAELEHRLLSFLPVDATFSAGQYAELAHAEIDDALAQGRTPIVVGGTGLYLRAALTNLKLKPPPPEGARERWTAELERRGAPALHAELARRAPWAAETIDPNDRQRIVRAHELLDGGDLEPPGGASQLWTGEMRHPTLLAGLVMEREALYARIDARVDAMLAAGAREEVLRANAAGASDTARKALGFPDLLAGDEEGMRRRTRNYAKRQLTWMRKLAGVATIDVTGLDADEVAHRIDRLRRRPDPTPEAA</sequence>
<keyword evidence="4 10" id="KW-0808">Transferase</keyword>
<dbReference type="SUPFAM" id="SSF52540">
    <property type="entry name" value="P-loop containing nucleoside triphosphate hydrolases"/>
    <property type="match status" value="2"/>
</dbReference>
<keyword evidence="7 10" id="KW-0067">ATP-binding</keyword>
<feature type="binding site" evidence="10">
    <location>
        <begin position="11"/>
        <end position="18"/>
    </location>
    <ligand>
        <name>ATP</name>
        <dbReference type="ChEBI" id="CHEBI:30616"/>
    </ligand>
</feature>
<keyword evidence="5 10" id="KW-0819">tRNA processing</keyword>
<name>D3FE57_CONWI</name>
<dbReference type="AlphaFoldDB" id="D3FE57"/>
<dbReference type="Gene3D" id="3.40.50.300">
    <property type="entry name" value="P-loop containing nucleotide triphosphate hydrolases"/>
    <property type="match status" value="1"/>
</dbReference>
<comment type="subunit">
    <text evidence="10">Monomer.</text>
</comment>
<dbReference type="InterPro" id="IPR018022">
    <property type="entry name" value="IPT"/>
</dbReference>
<comment type="cofactor">
    <cofactor evidence="1 10">
        <name>Mg(2+)</name>
        <dbReference type="ChEBI" id="CHEBI:18420"/>
    </cofactor>
</comment>
<dbReference type="KEGG" id="cwo:Cwoe_3255"/>
<comment type="catalytic activity">
    <reaction evidence="9 10">
        <text>adenosine(37) in tRNA + dimethylallyl diphosphate = N(6)-dimethylallyladenosine(37) in tRNA + diphosphate</text>
        <dbReference type="Rhea" id="RHEA:26482"/>
        <dbReference type="Rhea" id="RHEA-COMP:10162"/>
        <dbReference type="Rhea" id="RHEA-COMP:10375"/>
        <dbReference type="ChEBI" id="CHEBI:33019"/>
        <dbReference type="ChEBI" id="CHEBI:57623"/>
        <dbReference type="ChEBI" id="CHEBI:74411"/>
        <dbReference type="ChEBI" id="CHEBI:74415"/>
        <dbReference type="EC" id="2.5.1.75"/>
    </reaction>
</comment>
<protein>
    <recommendedName>
        <fullName evidence="10">tRNA dimethylallyltransferase</fullName>
        <ecNumber evidence="10">2.5.1.75</ecNumber>
    </recommendedName>
    <alternativeName>
        <fullName evidence="10">Dimethylallyl diphosphate:tRNA dimethylallyltransferase</fullName>
        <shortName evidence="10">DMAPP:tRNA dimethylallyltransferase</shortName>
        <shortName evidence="10">DMATase</shortName>
    </alternativeName>
    <alternativeName>
        <fullName evidence="10">Isopentenyl-diphosphate:tRNA isopentenyltransferase</fullName>
        <shortName evidence="10">IPP transferase</shortName>
        <shortName evidence="10">IPPT</shortName>
        <shortName evidence="10">IPTase</shortName>
    </alternativeName>
</protein>
<keyword evidence="8 10" id="KW-0460">Magnesium</keyword>